<feature type="region of interest" description="Disordered" evidence="1">
    <location>
        <begin position="1346"/>
        <end position="1368"/>
    </location>
</feature>
<feature type="compositionally biased region" description="Basic and acidic residues" evidence="1">
    <location>
        <begin position="839"/>
        <end position="877"/>
    </location>
</feature>
<feature type="region of interest" description="Disordered" evidence="1">
    <location>
        <begin position="1636"/>
        <end position="1661"/>
    </location>
</feature>
<dbReference type="GeneID" id="114867756"/>
<evidence type="ECO:0000313" key="3">
    <source>
        <dbReference type="RefSeq" id="XP_029026544.1"/>
    </source>
</evidence>
<dbReference type="GO" id="GO:0003351">
    <property type="term" value="P:epithelial cilium movement involved in extracellular fluid movement"/>
    <property type="evidence" value="ECO:0007669"/>
    <property type="project" value="TreeGrafter"/>
</dbReference>
<feature type="compositionally biased region" description="Basic and acidic residues" evidence="1">
    <location>
        <begin position="1"/>
        <end position="40"/>
    </location>
</feature>
<dbReference type="Proteomes" id="UP000515150">
    <property type="component" value="Chromosome 2"/>
</dbReference>
<accession>A0A6P7PB47</accession>
<feature type="region of interest" description="Disordered" evidence="1">
    <location>
        <begin position="1"/>
        <end position="49"/>
    </location>
</feature>
<sequence length="2125" mass="236437">MAPKAAQKDRGSAQKEKGSNQKDRGSAQKEKGSNQKDRGSAQKSSAAAGAAANKNWEAGLVRAQLEEDSWPACVCFVLGSSPADEELVQVLASLFQRHRYRRFTMLNWDNTLAKIHELGNPKAKKPDNTPLFYEVTESAKVLLDAGQDIPCELMAKILKFQLLQIKAVDQQRQEAEKINTGDCLDYSNEKKTKLKRRDDVDTPKFRDEEPDIGPTHLVLVLGFYQPQLIVALDAIGVHVADVIKLCSERRQTPELHQEQHASGDSEQSLEASPVLDSDSARQEQAAQARRLHLFWSGLRPVLDSAPMNSKLHDVALLSYTVPVVLPCSHTQDPKAVLELGNQILEGVAHMISDCLVWRRQHQHYLDNLRLISVPALVKLDSQLLEAVPVSLPRVSMTVSARVKSVQEENPPQEAKLHPVGTEVDMRYYSNLLDLVSPEACSVPLLLGCMLEQVEMSTEQPVTEKPKPYDGPWLDPGVVSYMLQSFQPLVATEEERRSVLGGFLPLVKSQDDKKRLAQMFEANPAQKTPEHPVIVRHHDERALRLKDVSAVEGFDPAEVELSVMMLSPAWRLIESLAHEENRNSCWMAIKQQLQHYCTVDMVSWADVERLLHQSVLESMTLTSLDQNGVLLRSAGPLGALEPALQQTIIPWDNPPDYAQQQLHNLRTKGLTFLSEDPINTKNFSQRVGSCVDLSDIQSCRLRSLFDWHYSEWHSATVFPQVLQRASEQYCCLDTFRGSHRNVFYIFCHNPMSPHRQCKEFWDVSLHTDVKFRKYLEHVADAISDWTKEEELKREERRTVWSPTDEKTSEASKEMDTLETVIRENSLKAWKLEQECLKMEEQTKKVKKESAPKGKPPSEVDRSDNKRSKTLSPEKKSRSEMAGSADKSISTPAPPVEETKEPHQNEEAFKHFTGYRMDGKLIHVSGRLQHLFPSDGGHISVENISFVEGSSLVKLAVRKDGHHFYTHINQCIVDSVTPPTQRETSDIQKDCKESVEMKMVKQGSLSAVLNNGIHLSFSFYGPTGECIVNAQEAGGAIPESSTAVPVTPTQTADSQVQPSEFQVSHMQEKNTKESINFAVCDKQTTSLSKPFTSLNLSLPTGLLLQVLREDPEGQYLHQRHRFTQTGVSSEELGMLVRQSFPLCATGAVTPPQDPSLYKELSRLVTSQGAVIRTMRDGSTEVLFADGSVSFSQDCGPVWVPDSEVEETSQEAEDNKKEQSSSTDAQRGCWTTTTPSGARICTVGTTHKHIPISPLLAYKATDPITNEVMLSREDLVVSVQNPDGSLIVEHTDGTRITSMIQNSPHILLHTGDRAESVTLKSTSECVCGCAECVCVTRCADSINEKMHIQSSCDTGEHRDSTETAHDKDSVGQACAKSESELICDEGAQSSASNGDKGVSIVKRNECEDEEESESTKERVFVVEKEGYATVVMYPERHTAHVFLADGTAVTGNNQGEYQVFPSNTGLLHVRSDGKCVYTSDSLTTPSPKSGTPTTLPGSYTFSHSDSVICDITDHDGNHFQVTEDGQVSVLNFSPASSSIKLDEEELEEEEREMAGTPVKHREHCPRLFVLHEDGSATELLSSQAVEELLYQACCDPAIAVLKEPLPDTQDEFGITILKPSHQSVWSKWLLGKQNPDITPPNLRNRGWNDFPRGETKTLGSPFGTNMGRGLTLSERFGCTTAPCPSVRSCPKVLEMRELYQHRPLTTPLKNTIDTRLKEYIEGLMEREQRSEEIKVKDPRTEEETARASEMLSLVLSFAEEEDKGPTFDKMSPEDLASLYSKGVRAEQSDVSEDTVTSASDSFTKREESKWAGNLSQYSRQELLEEKVCREALRKKNIVPYFHAENATMFQDLLQQQVPDMKALSMNLPPTPKSDSVELFLIDAPQDTARPLNATPSKSASSSAAALHRPPEKRLSNPTPQATGERHLRSSSVPFKSVQVDVTGKPRKTKVRLPASILSSKPHSEPNQQFLSLEEPVRRKCRAVSLMDAGVVVRGFVLLPPSVDFGMLQEGTSSDMTVLMKNVGVDTCRFHVKQPPSATGLRVIYNPGPVAAGLHVELKVQLFAICGVEAGVVEPKTRISQDVTIRTETDILYLPVTATVLSESLYELWVKDHTRARRGCRLKKRATHT</sequence>
<dbReference type="PANTHER" id="PTHR21963:SF1">
    <property type="entry name" value="SPERM-ASSOCIATED ANTIGEN 17"/>
    <property type="match status" value="1"/>
</dbReference>
<feature type="compositionally biased region" description="Basic and acidic residues" evidence="1">
    <location>
        <begin position="1351"/>
        <end position="1366"/>
    </location>
</feature>
<dbReference type="GO" id="GO:1990716">
    <property type="term" value="C:axonemal central apparatus"/>
    <property type="evidence" value="ECO:0007669"/>
    <property type="project" value="TreeGrafter"/>
</dbReference>
<evidence type="ECO:0000256" key="1">
    <source>
        <dbReference type="SAM" id="MobiDB-lite"/>
    </source>
</evidence>
<proteinExistence type="predicted"/>
<feature type="region of interest" description="Disordered" evidence="1">
    <location>
        <begin position="253"/>
        <end position="281"/>
    </location>
</feature>
<dbReference type="InParanoid" id="A0A6P7PB47"/>
<dbReference type="GO" id="GO:1904158">
    <property type="term" value="P:axonemal central apparatus assembly"/>
    <property type="evidence" value="ECO:0007669"/>
    <property type="project" value="TreeGrafter"/>
</dbReference>
<dbReference type="GO" id="GO:0005576">
    <property type="term" value="C:extracellular region"/>
    <property type="evidence" value="ECO:0007669"/>
    <property type="project" value="GOC"/>
</dbReference>
<dbReference type="Pfam" id="PF14874">
    <property type="entry name" value="PapD-like"/>
    <property type="match status" value="1"/>
</dbReference>
<feature type="region of interest" description="Disordered" evidence="1">
    <location>
        <begin position="1884"/>
        <end position="1934"/>
    </location>
</feature>
<protein>
    <submittedName>
        <fullName evidence="3">Sperm-associated antigen 17 isoform X1</fullName>
    </submittedName>
</protein>
<dbReference type="OrthoDB" id="10257153at2759"/>
<keyword evidence="2" id="KW-1185">Reference proteome</keyword>
<feature type="compositionally biased region" description="Acidic residues" evidence="1">
    <location>
        <begin position="1200"/>
        <end position="1209"/>
    </location>
</feature>
<organism evidence="2 3">
    <name type="scientific">Betta splendens</name>
    <name type="common">Siamese fighting fish</name>
    <dbReference type="NCBI Taxonomy" id="158456"/>
    <lineage>
        <taxon>Eukaryota</taxon>
        <taxon>Metazoa</taxon>
        <taxon>Chordata</taxon>
        <taxon>Craniata</taxon>
        <taxon>Vertebrata</taxon>
        <taxon>Euteleostomi</taxon>
        <taxon>Actinopterygii</taxon>
        <taxon>Neopterygii</taxon>
        <taxon>Teleostei</taxon>
        <taxon>Neoteleostei</taxon>
        <taxon>Acanthomorphata</taxon>
        <taxon>Anabantaria</taxon>
        <taxon>Anabantiformes</taxon>
        <taxon>Anabantoidei</taxon>
        <taxon>Osphronemidae</taxon>
        <taxon>Betta</taxon>
    </lineage>
</organism>
<feature type="region of interest" description="Disordered" evidence="1">
    <location>
        <begin position="839"/>
        <end position="903"/>
    </location>
</feature>
<feature type="region of interest" description="Disordered" evidence="1">
    <location>
        <begin position="792"/>
        <end position="816"/>
    </location>
</feature>
<gene>
    <name evidence="3" type="primary">spag17</name>
</gene>
<dbReference type="KEGG" id="bspl:114867756"/>
<feature type="region of interest" description="Disordered" evidence="1">
    <location>
        <begin position="1197"/>
        <end position="1228"/>
    </location>
</feature>
<dbReference type="PANTHER" id="PTHR21963">
    <property type="entry name" value="PF6"/>
    <property type="match status" value="1"/>
</dbReference>
<feature type="compositionally biased region" description="Basic and acidic residues" evidence="1">
    <location>
        <begin position="253"/>
        <end position="263"/>
    </location>
</feature>
<feature type="compositionally biased region" description="Polar residues" evidence="1">
    <location>
        <begin position="1217"/>
        <end position="1228"/>
    </location>
</feature>
<name>A0A6P7PB47_BETSP</name>
<dbReference type="InterPro" id="IPR026173">
    <property type="entry name" value="SPAG17"/>
</dbReference>
<dbReference type="RefSeq" id="XP_029026544.1">
    <property type="nucleotide sequence ID" value="XM_029170711.3"/>
</dbReference>
<evidence type="ECO:0000313" key="2">
    <source>
        <dbReference type="Proteomes" id="UP000515150"/>
    </source>
</evidence>
<dbReference type="CTD" id="200162"/>
<reference evidence="3" key="1">
    <citation type="submission" date="2025-08" db="UniProtKB">
        <authorList>
            <consortium name="RefSeq"/>
        </authorList>
    </citation>
    <scope>IDENTIFICATION</scope>
</reference>